<feature type="transmembrane region" description="Helical" evidence="8">
    <location>
        <begin position="78"/>
        <end position="98"/>
    </location>
</feature>
<feature type="transmembrane region" description="Helical" evidence="8">
    <location>
        <begin position="44"/>
        <end position="66"/>
    </location>
</feature>
<reference evidence="9" key="1">
    <citation type="journal article" date="2019" name="bioRxiv">
        <title>The Genome of the Zebra Mussel, Dreissena polymorpha: A Resource for Invasive Species Research.</title>
        <authorList>
            <person name="McCartney M.A."/>
            <person name="Auch B."/>
            <person name="Kono T."/>
            <person name="Mallez S."/>
            <person name="Zhang Y."/>
            <person name="Obille A."/>
            <person name="Becker A."/>
            <person name="Abrahante J.E."/>
            <person name="Garbe J."/>
            <person name="Badalamenti J.P."/>
            <person name="Herman A."/>
            <person name="Mangelson H."/>
            <person name="Liachko I."/>
            <person name="Sullivan S."/>
            <person name="Sone E.D."/>
            <person name="Koren S."/>
            <person name="Silverstein K.A.T."/>
            <person name="Beckman K.B."/>
            <person name="Gohl D.M."/>
        </authorList>
    </citation>
    <scope>NUCLEOTIDE SEQUENCE</scope>
    <source>
        <strain evidence="9">Duluth1</strain>
        <tissue evidence="9">Whole animal</tissue>
    </source>
</reference>
<accession>A0A9D4CH44</accession>
<dbReference type="PANTHER" id="PTHR14233">
    <property type="entry name" value="DUF914-RELATED"/>
    <property type="match status" value="1"/>
</dbReference>
<feature type="transmembrane region" description="Helical" evidence="8">
    <location>
        <begin position="143"/>
        <end position="163"/>
    </location>
</feature>
<dbReference type="EMBL" id="JAIWYP010000012">
    <property type="protein sequence ID" value="KAH3725163.1"/>
    <property type="molecule type" value="Genomic_DNA"/>
</dbReference>
<evidence type="ECO:0000256" key="7">
    <source>
        <dbReference type="ARBA" id="ARBA00037727"/>
    </source>
</evidence>
<dbReference type="SUPFAM" id="SSF103481">
    <property type="entry name" value="Multidrug resistance efflux transporter EmrE"/>
    <property type="match status" value="1"/>
</dbReference>
<evidence type="ECO:0000256" key="3">
    <source>
        <dbReference type="ARBA" id="ARBA00022448"/>
    </source>
</evidence>
<comment type="subcellular location">
    <subcellularLocation>
        <location evidence="1">Membrane</location>
        <topology evidence="1">Multi-pass membrane protein</topology>
    </subcellularLocation>
</comment>
<name>A0A9D4CH44_DREPO</name>
<dbReference type="GO" id="GO:0016020">
    <property type="term" value="C:membrane"/>
    <property type="evidence" value="ECO:0007669"/>
    <property type="project" value="UniProtKB-SubCell"/>
</dbReference>
<protein>
    <recommendedName>
        <fullName evidence="11">Solute carrier family 35 member F1</fullName>
    </recommendedName>
</protein>
<gene>
    <name evidence="9" type="ORF">DPMN_050996</name>
</gene>
<dbReference type="Proteomes" id="UP000828390">
    <property type="component" value="Unassembled WGS sequence"/>
</dbReference>
<keyword evidence="5 8" id="KW-1133">Transmembrane helix</keyword>
<evidence type="ECO:0000256" key="5">
    <source>
        <dbReference type="ARBA" id="ARBA00022989"/>
    </source>
</evidence>
<keyword evidence="10" id="KW-1185">Reference proteome</keyword>
<evidence type="ECO:0000313" key="9">
    <source>
        <dbReference type="EMBL" id="KAH3725163.1"/>
    </source>
</evidence>
<dbReference type="PANTHER" id="PTHR14233:SF4">
    <property type="entry name" value="SOLUTE CARRIER FAMILY 35 MEMBER F2"/>
    <property type="match status" value="1"/>
</dbReference>
<comment type="function">
    <text evidence="7">Putative solute transporter.</text>
</comment>
<proteinExistence type="inferred from homology"/>
<evidence type="ECO:0000256" key="4">
    <source>
        <dbReference type="ARBA" id="ARBA00022692"/>
    </source>
</evidence>
<keyword evidence="6 8" id="KW-0472">Membrane</keyword>
<evidence type="ECO:0000256" key="1">
    <source>
        <dbReference type="ARBA" id="ARBA00004141"/>
    </source>
</evidence>
<feature type="transmembrane region" description="Helical" evidence="8">
    <location>
        <begin position="12"/>
        <end position="32"/>
    </location>
</feature>
<dbReference type="InterPro" id="IPR009262">
    <property type="entry name" value="SLC35_F1/F2/F6"/>
</dbReference>
<comment type="caution">
    <text evidence="9">The sequence shown here is derived from an EMBL/GenBank/DDBJ whole genome shotgun (WGS) entry which is preliminary data.</text>
</comment>
<comment type="similarity">
    <text evidence="2">Belongs to the SLC35F solute transporter family.</text>
</comment>
<evidence type="ECO:0000256" key="6">
    <source>
        <dbReference type="ARBA" id="ARBA00023136"/>
    </source>
</evidence>
<dbReference type="InterPro" id="IPR052221">
    <property type="entry name" value="SLC35F_Transporter"/>
</dbReference>
<keyword evidence="3" id="KW-0813">Transport</keyword>
<sequence>MILSRLCLGARYRAQHLIGAVICLLGMTGLVLTDILVGKNDNSASNVALGDVLIIVGASLYGVSNVCEEYVVRTYDKVEFLAMVGLFGSFVNGIQFAVLEGDEIATLDLTSYETVIPLVVFVVCLFTLYSCMTVVIQLTSATTVNLSILSADFYTLLFGLFLFNYKFHILYFVAFAGIILGVAIYSMTGTSPQSLLQQATSLGHPGECGTSENLSADTCKGNNLGHPDECGIGENMSASTCDKIPSEVVISQTDGATNNIN</sequence>
<feature type="transmembrane region" description="Helical" evidence="8">
    <location>
        <begin position="118"/>
        <end position="136"/>
    </location>
</feature>
<dbReference type="InterPro" id="IPR037185">
    <property type="entry name" value="EmrE-like"/>
</dbReference>
<feature type="transmembrane region" description="Helical" evidence="8">
    <location>
        <begin position="169"/>
        <end position="188"/>
    </location>
</feature>
<evidence type="ECO:0000313" key="10">
    <source>
        <dbReference type="Proteomes" id="UP000828390"/>
    </source>
</evidence>
<evidence type="ECO:0000256" key="8">
    <source>
        <dbReference type="SAM" id="Phobius"/>
    </source>
</evidence>
<reference evidence="9" key="2">
    <citation type="submission" date="2020-11" db="EMBL/GenBank/DDBJ databases">
        <authorList>
            <person name="McCartney M.A."/>
            <person name="Auch B."/>
            <person name="Kono T."/>
            <person name="Mallez S."/>
            <person name="Becker A."/>
            <person name="Gohl D.M."/>
            <person name="Silverstein K.A.T."/>
            <person name="Koren S."/>
            <person name="Bechman K.B."/>
            <person name="Herman A."/>
            <person name="Abrahante J.E."/>
            <person name="Garbe J."/>
        </authorList>
    </citation>
    <scope>NUCLEOTIDE SEQUENCE</scope>
    <source>
        <strain evidence="9">Duluth1</strain>
        <tissue evidence="9">Whole animal</tissue>
    </source>
</reference>
<organism evidence="9 10">
    <name type="scientific">Dreissena polymorpha</name>
    <name type="common">Zebra mussel</name>
    <name type="synonym">Mytilus polymorpha</name>
    <dbReference type="NCBI Taxonomy" id="45954"/>
    <lineage>
        <taxon>Eukaryota</taxon>
        <taxon>Metazoa</taxon>
        <taxon>Spiralia</taxon>
        <taxon>Lophotrochozoa</taxon>
        <taxon>Mollusca</taxon>
        <taxon>Bivalvia</taxon>
        <taxon>Autobranchia</taxon>
        <taxon>Heteroconchia</taxon>
        <taxon>Euheterodonta</taxon>
        <taxon>Imparidentia</taxon>
        <taxon>Neoheterodontei</taxon>
        <taxon>Myida</taxon>
        <taxon>Dreissenoidea</taxon>
        <taxon>Dreissenidae</taxon>
        <taxon>Dreissena</taxon>
    </lineage>
</organism>
<dbReference type="GO" id="GO:0022857">
    <property type="term" value="F:transmembrane transporter activity"/>
    <property type="evidence" value="ECO:0007669"/>
    <property type="project" value="InterPro"/>
</dbReference>
<dbReference type="AlphaFoldDB" id="A0A9D4CH44"/>
<evidence type="ECO:0000256" key="2">
    <source>
        <dbReference type="ARBA" id="ARBA00007863"/>
    </source>
</evidence>
<dbReference type="Pfam" id="PF06027">
    <property type="entry name" value="SLC35F"/>
    <property type="match status" value="1"/>
</dbReference>
<keyword evidence="4 8" id="KW-0812">Transmembrane</keyword>
<evidence type="ECO:0008006" key="11">
    <source>
        <dbReference type="Google" id="ProtNLM"/>
    </source>
</evidence>